<dbReference type="InterPro" id="IPR018599">
    <property type="entry name" value="DUF2026"/>
</dbReference>
<protein>
    <submittedName>
        <fullName evidence="1">DUF2026 domain-containing protein</fullName>
    </submittedName>
</protein>
<gene>
    <name evidence="1" type="ORF">OHM77_01035</name>
</gene>
<organism evidence="1">
    <name type="scientific">Candidatus Nitricoxidivorans perseverans</name>
    <dbReference type="NCBI Taxonomy" id="2975601"/>
    <lineage>
        <taxon>Bacteria</taxon>
        <taxon>Pseudomonadati</taxon>
        <taxon>Pseudomonadota</taxon>
        <taxon>Betaproteobacteria</taxon>
        <taxon>Nitrosomonadales</taxon>
        <taxon>Sterolibacteriaceae</taxon>
        <taxon>Candidatus Nitricoxidivorans</taxon>
    </lineage>
</organism>
<dbReference type="KEGG" id="npv:OHM77_01035"/>
<accession>A0AA49IVS8</accession>
<dbReference type="InterPro" id="IPR023107">
    <property type="entry name" value="Atu2299-like_dom_sf"/>
</dbReference>
<reference evidence="1" key="1">
    <citation type="journal article" date="2023" name="Nat. Microbiol.">
        <title>Enrichment and characterization of a nitric oxide-reducing microbial community in a continuous bioreactor.</title>
        <authorList>
            <person name="Garrido-Amador P."/>
            <person name="Stortenbeker N."/>
            <person name="Wessels H.J.C.T."/>
            <person name="Speth D.R."/>
            <person name="Garcia-Heredia I."/>
            <person name="Kartal B."/>
        </authorList>
    </citation>
    <scope>NUCLEOTIDE SEQUENCE</scope>
    <source>
        <strain evidence="1">MAG1</strain>
    </source>
</reference>
<dbReference type="Pfam" id="PF09641">
    <property type="entry name" value="DUF2026"/>
    <property type="match status" value="1"/>
</dbReference>
<dbReference type="InterPro" id="IPR038765">
    <property type="entry name" value="Papain-like_cys_pep_sf"/>
</dbReference>
<name>A0AA49IVS8_9PROT</name>
<dbReference type="Proteomes" id="UP001234916">
    <property type="component" value="Chromosome"/>
</dbReference>
<sequence length="212" mass="23414">MPPPKLLLPFADYCRVFRVIYSVLDGRAHTHRACIFFAVAGAIILRRHYQLNALPVAGAAAYMVDSDTSLVATFGKIEDGMLLSSAEAFHCWVQCDGYVIDFMAPVFRENLQAAGISTAIARKMFQRPLSEMAESSAEFDSDGAFSLFPSSERTQAMIDNFEAKASSGDLANVCGHWYRRPPKRISETLDMANDLGKVERLTLHGPEVSGVW</sequence>
<dbReference type="EMBL" id="CP107246">
    <property type="protein sequence ID" value="WIM05907.1"/>
    <property type="molecule type" value="Genomic_DNA"/>
</dbReference>
<dbReference type="SUPFAM" id="SSF54001">
    <property type="entry name" value="Cysteine proteinases"/>
    <property type="match status" value="1"/>
</dbReference>
<dbReference type="Gene3D" id="3.10.550.10">
    <property type="entry name" value="Hypothetical protein Atu2299"/>
    <property type="match status" value="1"/>
</dbReference>
<dbReference type="AlphaFoldDB" id="A0AA49IVS8"/>
<proteinExistence type="predicted"/>
<evidence type="ECO:0000313" key="1">
    <source>
        <dbReference type="EMBL" id="WIM05907.1"/>
    </source>
</evidence>